<dbReference type="Proteomes" id="UP000011021">
    <property type="component" value="Unassembled WGS sequence"/>
</dbReference>
<feature type="domain" description="tRNA synthetases class I (E and Q) anti-codon binding" evidence="14">
    <location>
        <begin position="515"/>
        <end position="587"/>
    </location>
</feature>
<dbReference type="Pfam" id="PF00749">
    <property type="entry name" value="tRNA-synt_1c"/>
    <property type="match status" value="1"/>
</dbReference>
<dbReference type="InterPro" id="IPR014729">
    <property type="entry name" value="Rossmann-like_a/b/a_fold"/>
</dbReference>
<feature type="binding site" evidence="9">
    <location>
        <position position="263"/>
    </location>
    <ligand>
        <name>L-glutamine</name>
        <dbReference type="ChEBI" id="CHEBI:58359"/>
    </ligand>
</feature>
<evidence type="ECO:0000256" key="11">
    <source>
        <dbReference type="SAM" id="MobiDB-lite"/>
    </source>
</evidence>
<evidence type="ECO:0000256" key="2">
    <source>
        <dbReference type="ARBA" id="ARBA00022490"/>
    </source>
</evidence>
<accession>E7RTL6</accession>
<dbReference type="STRING" id="887898.HMPREF0551_0285"/>
<evidence type="ECO:0000256" key="3">
    <source>
        <dbReference type="ARBA" id="ARBA00022598"/>
    </source>
</evidence>
<dbReference type="Gene3D" id="3.90.800.10">
    <property type="entry name" value="Glutamyl-tRNA Synthetase, Domain 3"/>
    <property type="match status" value="1"/>
</dbReference>
<dbReference type="FunFam" id="3.90.800.10:FF:000001">
    <property type="entry name" value="Glutamine--tRNA ligase"/>
    <property type="match status" value="1"/>
</dbReference>
<evidence type="ECO:0000259" key="12">
    <source>
        <dbReference type="Pfam" id="PF00749"/>
    </source>
</evidence>
<evidence type="ECO:0000259" key="13">
    <source>
        <dbReference type="Pfam" id="PF03950"/>
    </source>
</evidence>
<keyword evidence="6 9" id="KW-0648">Protein biosynthesis</keyword>
<keyword evidence="5 9" id="KW-0067">ATP-binding</keyword>
<evidence type="ECO:0000313" key="15">
    <source>
        <dbReference type="EMBL" id="EFV96102.1"/>
    </source>
</evidence>
<dbReference type="PROSITE" id="PS00178">
    <property type="entry name" value="AA_TRNA_LIGASE_I"/>
    <property type="match status" value="1"/>
</dbReference>
<evidence type="ECO:0000259" key="14">
    <source>
        <dbReference type="Pfam" id="PF20974"/>
    </source>
</evidence>
<dbReference type="NCBIfam" id="TIGR00440">
    <property type="entry name" value="glnS"/>
    <property type="match status" value="1"/>
</dbReference>
<dbReference type="InterPro" id="IPR049437">
    <property type="entry name" value="tRNA-synt_1c_C2"/>
</dbReference>
<dbReference type="InterPro" id="IPR001412">
    <property type="entry name" value="aa-tRNA-synth_I_CS"/>
</dbReference>
<evidence type="ECO:0000256" key="6">
    <source>
        <dbReference type="ARBA" id="ARBA00022917"/>
    </source>
</evidence>
<dbReference type="InterPro" id="IPR050132">
    <property type="entry name" value="Gln/Glu-tRNA_Ligase"/>
</dbReference>
<protein>
    <recommendedName>
        <fullName evidence="9">Glutamine--tRNA ligase</fullName>
        <ecNumber evidence="9">6.1.1.18</ecNumber>
    </recommendedName>
    <alternativeName>
        <fullName evidence="9">Glutaminyl-tRNA synthetase</fullName>
        <shortName evidence="9">GlnRS</shortName>
    </alternativeName>
</protein>
<keyword evidence="4 9" id="KW-0547">Nucleotide-binding</keyword>
<dbReference type="Gene3D" id="2.40.240.10">
    <property type="entry name" value="Ribosomal Protein L25, Chain P"/>
    <property type="match status" value="2"/>
</dbReference>
<dbReference type="SUPFAM" id="SSF50715">
    <property type="entry name" value="Ribosomal protein L25-like"/>
    <property type="match status" value="1"/>
</dbReference>
<dbReference type="SUPFAM" id="SSF52374">
    <property type="entry name" value="Nucleotidylyl transferase"/>
    <property type="match status" value="1"/>
</dbReference>
<evidence type="ECO:0000256" key="9">
    <source>
        <dbReference type="HAMAP-Rule" id="MF_00126"/>
    </source>
</evidence>
<dbReference type="FunFam" id="1.10.1160.10:FF:000001">
    <property type="entry name" value="Glutamine--tRNA ligase"/>
    <property type="match status" value="1"/>
</dbReference>
<dbReference type="Pfam" id="PF03950">
    <property type="entry name" value="tRNA-synt_1c_C"/>
    <property type="match status" value="1"/>
</dbReference>
<dbReference type="AlphaFoldDB" id="E7RTL6"/>
<gene>
    <name evidence="9 15" type="primary">glnS</name>
    <name evidence="15" type="ORF">HMPREF0551_0285</name>
</gene>
<dbReference type="GO" id="GO:0005524">
    <property type="term" value="F:ATP binding"/>
    <property type="evidence" value="ECO:0007669"/>
    <property type="project" value="UniProtKB-UniRule"/>
</dbReference>
<comment type="caution">
    <text evidence="15">The sequence shown here is derived from an EMBL/GenBank/DDBJ whole genome shotgun (WGS) entry which is preliminary data.</text>
</comment>
<feature type="binding site" evidence="9">
    <location>
        <begin position="81"/>
        <end position="83"/>
    </location>
    <ligand>
        <name>ATP</name>
        <dbReference type="ChEBI" id="CHEBI:30616"/>
    </ligand>
</feature>
<evidence type="ECO:0000256" key="10">
    <source>
        <dbReference type="RuleBase" id="RU363037"/>
    </source>
</evidence>
<evidence type="ECO:0000256" key="7">
    <source>
        <dbReference type="ARBA" id="ARBA00023146"/>
    </source>
</evidence>
<keyword evidence="16" id="KW-1185">Reference proteome</keyword>
<dbReference type="RefSeq" id="WP_005672132.1">
    <property type="nucleotide sequence ID" value="NZ_CP146288.1"/>
</dbReference>
<feature type="domain" description="Glutamyl/glutaminyl-tRNA synthetase class Ib anti-codon binding" evidence="13">
    <location>
        <begin position="397"/>
        <end position="495"/>
    </location>
</feature>
<name>E7RTL6_9BURK</name>
<dbReference type="InterPro" id="IPR004514">
    <property type="entry name" value="Gln-tRNA-synth"/>
</dbReference>
<feature type="binding site" evidence="9">
    <location>
        <begin position="87"/>
        <end position="93"/>
    </location>
    <ligand>
        <name>ATP</name>
        <dbReference type="ChEBI" id="CHEBI:30616"/>
    </ligand>
</feature>
<dbReference type="HAMAP" id="MF_00126">
    <property type="entry name" value="Gln_tRNA_synth"/>
    <property type="match status" value="1"/>
</dbReference>
<feature type="short sequence motif" description="'KMSKS' region" evidence="9">
    <location>
        <begin position="324"/>
        <end position="328"/>
    </location>
</feature>
<keyword evidence="3 9" id="KW-0436">Ligase</keyword>
<dbReference type="eggNOG" id="COG0008">
    <property type="taxonomic scope" value="Bacteria"/>
</dbReference>
<dbReference type="InterPro" id="IPR020056">
    <property type="entry name" value="Rbsml_bL25/Gln-tRNA_synth_N"/>
</dbReference>
<evidence type="ECO:0000256" key="5">
    <source>
        <dbReference type="ARBA" id="ARBA00022840"/>
    </source>
</evidence>
<feature type="short sequence motif" description="'HIGH' region" evidence="9">
    <location>
        <begin position="80"/>
        <end position="90"/>
    </location>
</feature>
<dbReference type="EC" id="6.1.1.18" evidence="9"/>
<evidence type="ECO:0000256" key="8">
    <source>
        <dbReference type="ARBA" id="ARBA00048270"/>
    </source>
</evidence>
<dbReference type="FunFam" id="3.40.50.620:FF:000037">
    <property type="entry name" value="Glutamine--tRNA ligase cytoplasmic"/>
    <property type="match status" value="1"/>
</dbReference>
<reference evidence="15 16" key="1">
    <citation type="submission" date="2010-12" db="EMBL/GenBank/DDBJ databases">
        <authorList>
            <person name="Muzny D."/>
            <person name="Qin X."/>
            <person name="Deng J."/>
            <person name="Jiang H."/>
            <person name="Liu Y."/>
            <person name="Qu J."/>
            <person name="Song X.-Z."/>
            <person name="Zhang L."/>
            <person name="Thornton R."/>
            <person name="Coyle M."/>
            <person name="Francisco L."/>
            <person name="Jackson L."/>
            <person name="Javaid M."/>
            <person name="Korchina V."/>
            <person name="Kovar C."/>
            <person name="Mata R."/>
            <person name="Mathew T."/>
            <person name="Ngo R."/>
            <person name="Nguyen L."/>
            <person name="Nguyen N."/>
            <person name="Okwuonu G."/>
            <person name="Ongeri F."/>
            <person name="Pham C."/>
            <person name="Simmons D."/>
            <person name="Wilczek-Boney K."/>
            <person name="Hale W."/>
            <person name="Jakkamsetti A."/>
            <person name="Pham P."/>
            <person name="Ruth R."/>
            <person name="San Lucas F."/>
            <person name="Warren J."/>
            <person name="Zhang J."/>
            <person name="Zhao Z."/>
            <person name="Zhou C."/>
            <person name="Zhu D."/>
            <person name="Lee S."/>
            <person name="Bess C."/>
            <person name="Blankenburg K."/>
            <person name="Forbes L."/>
            <person name="Fu Q."/>
            <person name="Gubbala S."/>
            <person name="Hirani K."/>
            <person name="Jayaseelan J.C."/>
            <person name="Lara F."/>
            <person name="Munidasa M."/>
            <person name="Palculict T."/>
            <person name="Patil S."/>
            <person name="Pu L.-L."/>
            <person name="Saada N."/>
            <person name="Tang L."/>
            <person name="Weissenberger G."/>
            <person name="Zhu Y."/>
            <person name="Hemphill L."/>
            <person name="Shang Y."/>
            <person name="Youmans B."/>
            <person name="Ayvaz T."/>
            <person name="Ross M."/>
            <person name="Santibanez J."/>
            <person name="Aqrawi P."/>
            <person name="Gross S."/>
            <person name="Joshi V."/>
            <person name="Fowler G."/>
            <person name="Nazareth L."/>
            <person name="Reid J."/>
            <person name="Worley K."/>
            <person name="Petrosino J."/>
            <person name="Highlander S."/>
            <person name="Gibbs R."/>
        </authorList>
    </citation>
    <scope>NUCLEOTIDE SEQUENCE [LARGE SCALE GENOMIC DNA]</scope>
    <source>
        <strain evidence="15 16">ATCC 51599</strain>
    </source>
</reference>
<evidence type="ECO:0000256" key="1">
    <source>
        <dbReference type="ARBA" id="ARBA00005594"/>
    </source>
</evidence>
<evidence type="ECO:0000313" key="16">
    <source>
        <dbReference type="Proteomes" id="UP000011021"/>
    </source>
</evidence>
<comment type="catalytic activity">
    <reaction evidence="8 9">
        <text>tRNA(Gln) + L-glutamine + ATP = L-glutaminyl-tRNA(Gln) + AMP + diphosphate</text>
        <dbReference type="Rhea" id="RHEA:20121"/>
        <dbReference type="Rhea" id="RHEA-COMP:9662"/>
        <dbReference type="Rhea" id="RHEA-COMP:9681"/>
        <dbReference type="ChEBI" id="CHEBI:30616"/>
        <dbReference type="ChEBI" id="CHEBI:33019"/>
        <dbReference type="ChEBI" id="CHEBI:58359"/>
        <dbReference type="ChEBI" id="CHEBI:78442"/>
        <dbReference type="ChEBI" id="CHEBI:78521"/>
        <dbReference type="ChEBI" id="CHEBI:456215"/>
        <dbReference type="EC" id="6.1.1.18"/>
    </reaction>
</comment>
<dbReference type="InterPro" id="IPR020059">
    <property type="entry name" value="Glu/Gln-tRNA-synth_Ib_codon-bd"/>
</dbReference>
<dbReference type="GO" id="GO:0004819">
    <property type="term" value="F:glutamine-tRNA ligase activity"/>
    <property type="evidence" value="ECO:0007669"/>
    <property type="project" value="UniProtKB-UniRule"/>
</dbReference>
<keyword evidence="7 9" id="KW-0030">Aminoacyl-tRNA synthetase</keyword>
<dbReference type="InterPro" id="IPR022861">
    <property type="entry name" value="Gln_tRNA_ligase_bac"/>
</dbReference>
<feature type="binding site" evidence="9">
    <location>
        <position position="282"/>
    </location>
    <ligand>
        <name>ATP</name>
        <dbReference type="ChEBI" id="CHEBI:30616"/>
    </ligand>
</feature>
<dbReference type="InterPro" id="IPR020058">
    <property type="entry name" value="Glu/Gln-tRNA-synth_Ib_cat-dom"/>
</dbReference>
<feature type="binding site" evidence="9">
    <location>
        <position position="113"/>
    </location>
    <ligand>
        <name>L-glutamine</name>
        <dbReference type="ChEBI" id="CHEBI:58359"/>
    </ligand>
</feature>
<dbReference type="PRINTS" id="PR00987">
    <property type="entry name" value="TRNASYNTHGLU"/>
</dbReference>
<dbReference type="GO" id="GO:0006425">
    <property type="term" value="P:glutaminyl-tRNA aminoacylation"/>
    <property type="evidence" value="ECO:0007669"/>
    <property type="project" value="UniProtKB-UniRule"/>
</dbReference>
<dbReference type="InterPro" id="IPR011035">
    <property type="entry name" value="Ribosomal_bL25/Gln-tRNA_synth"/>
</dbReference>
<dbReference type="NCBIfam" id="NF011291">
    <property type="entry name" value="PRK14703.1"/>
    <property type="match status" value="1"/>
</dbReference>
<dbReference type="PANTHER" id="PTHR43097">
    <property type="entry name" value="GLUTAMINE-TRNA LIGASE"/>
    <property type="match status" value="1"/>
</dbReference>
<dbReference type="HOGENOM" id="CLU_001882_2_3_4"/>
<dbReference type="GO" id="GO:0006424">
    <property type="term" value="P:glutamyl-tRNA aminoacylation"/>
    <property type="evidence" value="ECO:0007669"/>
    <property type="project" value="UniProtKB-UniRule"/>
</dbReference>
<comment type="subunit">
    <text evidence="9">Monomer.</text>
</comment>
<dbReference type="EMBL" id="AEQP01000001">
    <property type="protein sequence ID" value="EFV96102.1"/>
    <property type="molecule type" value="Genomic_DNA"/>
</dbReference>
<proteinExistence type="inferred from homology"/>
<dbReference type="PANTHER" id="PTHR43097:SF5">
    <property type="entry name" value="GLUTAMATE--TRNA LIGASE"/>
    <property type="match status" value="1"/>
</dbReference>
<organism evidence="15 16">
    <name type="scientific">Lautropia mirabilis ATCC 51599</name>
    <dbReference type="NCBI Taxonomy" id="887898"/>
    <lineage>
        <taxon>Bacteria</taxon>
        <taxon>Pseudomonadati</taxon>
        <taxon>Pseudomonadota</taxon>
        <taxon>Betaproteobacteria</taxon>
        <taxon>Burkholderiales</taxon>
        <taxon>Burkholderiaceae</taxon>
        <taxon>Lautropia</taxon>
    </lineage>
</organism>
<dbReference type="GO" id="GO:0005829">
    <property type="term" value="C:cytosol"/>
    <property type="evidence" value="ECO:0007669"/>
    <property type="project" value="TreeGrafter"/>
</dbReference>
<dbReference type="InterPro" id="IPR000924">
    <property type="entry name" value="Glu/Gln-tRNA-synth"/>
</dbReference>
<sequence>MKTSDASGAAAGRPADTGAASGRPAEANTATVSNFIRQAIDADLASQKLAGRTWAGKPGTADVQRAGQADPARIRTRFPPEPNGFLHIGHAKSICLNFELAADYGGRCHLRFDDTNPEKENQEYVDAIIDSVRWLGFDWTFPDGESNLYYASDYFETFYQIALKLIEAGHAYVDSQTGDEIRENRGTLTEPGRNSPFRDRSVEENLRLFREMRAGQHPDGSMVLRARIDMASPNINMRDPILYRVRKAHHHRTGDAWPIYPMYDYAHPLEDALERITHSLCTLEFEDHRPLYDWLLARVAETGMLDEPLPRQIEFARMNLTYTITSKRKLKALVDEGIVSGWDDPRMTTIAGLRRRGFPPAAIRLFCERAGISKASQLIEMAVLEQTVREVLDPEVDRLHVITDPIRLVIENMDPAERIICEAPRHPHHPERGVRRFELSRELWIEREDFAENPPKGFFRMTPGQMVRLRHGFVVRCTGVDRDANGEILQVRCEYLPDTRSGTPGADSVKVKGNIHWVSASDAVPVELRIFAPLFLDAQPDAGGRDPLENINPESKTVRTGYAEPLIREAKPEQQFQFERQGYYVADRFDHTADKPVFNRVTTLKDSFGKKKG</sequence>
<evidence type="ECO:0000256" key="4">
    <source>
        <dbReference type="ARBA" id="ARBA00022741"/>
    </source>
</evidence>
<dbReference type="Pfam" id="PF20974">
    <property type="entry name" value="tRNA-synt_1c_C2"/>
    <property type="match status" value="1"/>
</dbReference>
<feature type="domain" description="Glutamyl/glutaminyl-tRNA synthetase class Ib catalytic" evidence="12">
    <location>
        <begin position="74"/>
        <end position="393"/>
    </location>
</feature>
<dbReference type="Gene3D" id="3.40.50.620">
    <property type="entry name" value="HUPs"/>
    <property type="match status" value="1"/>
</dbReference>
<feature type="region of interest" description="Disordered" evidence="11">
    <location>
        <begin position="1"/>
        <end position="26"/>
    </location>
</feature>
<keyword evidence="2 9" id="KW-0963">Cytoplasm</keyword>
<dbReference type="Gene3D" id="1.10.1160.10">
    <property type="entry name" value="Glutamyl-trna Synthetase, Domain 2"/>
    <property type="match status" value="1"/>
</dbReference>
<comment type="similarity">
    <text evidence="1 9 10">Belongs to the class-I aminoacyl-tRNA synthetase family.</text>
</comment>
<comment type="subcellular location">
    <subcellularLocation>
        <location evidence="9">Cytoplasm</location>
    </subcellularLocation>
</comment>
<dbReference type="InterPro" id="IPR020061">
    <property type="entry name" value="Glu_tRNA_lig_a-bdl"/>
</dbReference>
<feature type="compositionally biased region" description="Low complexity" evidence="11">
    <location>
        <begin position="8"/>
        <end position="20"/>
    </location>
</feature>
<comment type="caution">
    <text evidence="9">Lacks conserved residue(s) required for the propagation of feature annotation.</text>
</comment>